<evidence type="ECO:0000313" key="1">
    <source>
        <dbReference type="WBParaSite" id="ASIM_0000584301-mRNA-1"/>
    </source>
</evidence>
<dbReference type="WBParaSite" id="ASIM_0000584301-mRNA-1">
    <property type="protein sequence ID" value="ASIM_0000584301-mRNA-1"/>
    <property type="gene ID" value="ASIM_0000584301"/>
</dbReference>
<proteinExistence type="predicted"/>
<name>A0A0M3JE02_ANISI</name>
<protein>
    <submittedName>
        <fullName evidence="1">Phosphoadenosine phosphosulfate reductase</fullName>
    </submittedName>
</protein>
<reference evidence="1" key="1">
    <citation type="submission" date="2017-02" db="UniProtKB">
        <authorList>
            <consortium name="WormBaseParasite"/>
        </authorList>
    </citation>
    <scope>IDENTIFICATION</scope>
</reference>
<dbReference type="AlphaFoldDB" id="A0A0M3JE02"/>
<organism evidence="1">
    <name type="scientific">Anisakis simplex</name>
    <name type="common">Herring worm</name>
    <dbReference type="NCBI Taxonomy" id="6269"/>
    <lineage>
        <taxon>Eukaryota</taxon>
        <taxon>Metazoa</taxon>
        <taxon>Ecdysozoa</taxon>
        <taxon>Nematoda</taxon>
        <taxon>Chromadorea</taxon>
        <taxon>Rhabditida</taxon>
        <taxon>Spirurina</taxon>
        <taxon>Ascaridomorpha</taxon>
        <taxon>Ascaridoidea</taxon>
        <taxon>Anisakidae</taxon>
        <taxon>Anisakis</taxon>
        <taxon>Anisakis simplex complex</taxon>
    </lineage>
</organism>
<sequence length="132" mass="15979">LWICAIDDARTWPIYIWPNATENVTDGTLEDALKQFNEYYQIRGWLICPHKITDKVIEICNRLTEGVDKWHCTDGFYLFYMNTEQQKKFCEKKVELPSEFRFDDVRPDSDRICKWERYAGTFRCNSFTHKYR</sequence>
<accession>A0A0M3JE02</accession>